<dbReference type="EMBL" id="MN739587">
    <property type="protein sequence ID" value="QHT14591.1"/>
    <property type="molecule type" value="Genomic_DNA"/>
</dbReference>
<evidence type="ECO:0000313" key="6">
    <source>
        <dbReference type="EMBL" id="QHT14591.1"/>
    </source>
</evidence>
<dbReference type="AlphaFoldDB" id="A0A6C0DDW3"/>
<dbReference type="Pfam" id="PF00348">
    <property type="entry name" value="polyprenyl_synt"/>
    <property type="match status" value="1"/>
</dbReference>
<evidence type="ECO:0000256" key="2">
    <source>
        <dbReference type="ARBA" id="ARBA00022679"/>
    </source>
</evidence>
<sequence length="374" mass="44696">MAWEEQKAHIHNTWKSYWFETHPHEIAEYSWTYLFTGGKEIRARLFCELWKYLSPDLPVCGELAFVVECIHATSLVMDDSPYMDNADLRRGRPTLHRVFGQKKAGLICYDLMHMARMIWIKNRPVHVEKQVWYDLIKTKLQRLMMGQWYDMEKKGTLVELASLKTGVLFELVSETVAVCTDLDPGFWRIWGNHLGILFQWTDDWLDQQEDLQQENRNAFNEAYEITHRSYQQVWRKIEEGIGRGWFERPFGKYMRTYFTKTIPFLSLQQSSNTSLSSILLPYPMDLPFPEVDRSRFKRKDILDIVNGKDILMIMFMVSKHMKEDDQIKTNLWKIDENEWDTIPEIDEWIDEIEKRTGWDVRPDCESIREQLKKS</sequence>
<evidence type="ECO:0000256" key="4">
    <source>
        <dbReference type="ARBA" id="ARBA00022842"/>
    </source>
</evidence>
<evidence type="ECO:0000256" key="1">
    <source>
        <dbReference type="ARBA" id="ARBA00001946"/>
    </source>
</evidence>
<dbReference type="InterPro" id="IPR033749">
    <property type="entry name" value="Polyprenyl_synt_CS"/>
</dbReference>
<dbReference type="GO" id="GO:0046872">
    <property type="term" value="F:metal ion binding"/>
    <property type="evidence" value="ECO:0007669"/>
    <property type="project" value="UniProtKB-KW"/>
</dbReference>
<dbReference type="Gene3D" id="1.10.600.10">
    <property type="entry name" value="Farnesyl Diphosphate Synthase"/>
    <property type="match status" value="1"/>
</dbReference>
<reference evidence="6" key="1">
    <citation type="journal article" date="2020" name="Nature">
        <title>Giant virus diversity and host interactions through global metagenomics.</title>
        <authorList>
            <person name="Schulz F."/>
            <person name="Roux S."/>
            <person name="Paez-Espino D."/>
            <person name="Jungbluth S."/>
            <person name="Walsh D.A."/>
            <person name="Denef V.J."/>
            <person name="McMahon K.D."/>
            <person name="Konstantinidis K.T."/>
            <person name="Eloe-Fadrosh E.A."/>
            <person name="Kyrpides N.C."/>
            <person name="Woyke T."/>
        </authorList>
    </citation>
    <scope>NUCLEOTIDE SEQUENCE</scope>
    <source>
        <strain evidence="6">GVMAG-M-3300023174-141</strain>
    </source>
</reference>
<accession>A0A6C0DDW3</accession>
<evidence type="ECO:0008006" key="7">
    <source>
        <dbReference type="Google" id="ProtNLM"/>
    </source>
</evidence>
<organism evidence="6">
    <name type="scientific">viral metagenome</name>
    <dbReference type="NCBI Taxonomy" id="1070528"/>
    <lineage>
        <taxon>unclassified sequences</taxon>
        <taxon>metagenomes</taxon>
        <taxon>organismal metagenomes</taxon>
    </lineage>
</organism>
<dbReference type="PANTHER" id="PTHR43281:SF1">
    <property type="entry name" value="FARNESYL DIPHOSPHATE SYNTHASE"/>
    <property type="match status" value="1"/>
</dbReference>
<dbReference type="InterPro" id="IPR008949">
    <property type="entry name" value="Isoprenoid_synthase_dom_sf"/>
</dbReference>
<proteinExistence type="predicted"/>
<comment type="cofactor">
    <cofactor evidence="1">
        <name>Mg(2+)</name>
        <dbReference type="ChEBI" id="CHEBI:18420"/>
    </cofactor>
</comment>
<dbReference type="PANTHER" id="PTHR43281">
    <property type="entry name" value="FARNESYL DIPHOSPHATE SYNTHASE"/>
    <property type="match status" value="1"/>
</dbReference>
<dbReference type="SUPFAM" id="SSF48576">
    <property type="entry name" value="Terpenoid synthases"/>
    <property type="match status" value="1"/>
</dbReference>
<evidence type="ECO:0000256" key="5">
    <source>
        <dbReference type="ARBA" id="ARBA00023229"/>
    </source>
</evidence>
<keyword evidence="4" id="KW-0460">Magnesium</keyword>
<dbReference type="GO" id="GO:0008299">
    <property type="term" value="P:isoprenoid biosynthetic process"/>
    <property type="evidence" value="ECO:0007669"/>
    <property type="project" value="UniProtKB-KW"/>
</dbReference>
<dbReference type="InterPro" id="IPR000092">
    <property type="entry name" value="Polyprenyl_synt"/>
</dbReference>
<evidence type="ECO:0000256" key="3">
    <source>
        <dbReference type="ARBA" id="ARBA00022723"/>
    </source>
</evidence>
<name>A0A6C0DDW3_9ZZZZ</name>
<dbReference type="GO" id="GO:0004659">
    <property type="term" value="F:prenyltransferase activity"/>
    <property type="evidence" value="ECO:0007669"/>
    <property type="project" value="InterPro"/>
</dbReference>
<protein>
    <recommendedName>
        <fullName evidence="7">Polyprenyl synthetase</fullName>
    </recommendedName>
</protein>
<keyword evidence="5" id="KW-0414">Isoprene biosynthesis</keyword>
<keyword evidence="3" id="KW-0479">Metal-binding</keyword>
<dbReference type="PROSITE" id="PS00723">
    <property type="entry name" value="POLYPRENYL_SYNTHASE_1"/>
    <property type="match status" value="1"/>
</dbReference>
<keyword evidence="2" id="KW-0808">Transferase</keyword>